<evidence type="ECO:0000256" key="3">
    <source>
        <dbReference type="ARBA" id="ARBA00022763"/>
    </source>
</evidence>
<protein>
    <recommendedName>
        <fullName evidence="2">DNA-(apurinic or apyrimidinic site) lyase</fullName>
        <ecNumber evidence="2">4.2.99.18</ecNumber>
    </recommendedName>
</protein>
<dbReference type="SUPFAM" id="SSF48150">
    <property type="entry name" value="DNA-glycosylase"/>
    <property type="match status" value="1"/>
</dbReference>
<evidence type="ECO:0000313" key="12">
    <source>
        <dbReference type="Proteomes" id="UP000774750"/>
    </source>
</evidence>
<evidence type="ECO:0000256" key="4">
    <source>
        <dbReference type="ARBA" id="ARBA00022801"/>
    </source>
</evidence>
<evidence type="ECO:0000256" key="7">
    <source>
        <dbReference type="ARBA" id="ARBA00023268"/>
    </source>
</evidence>
<dbReference type="GO" id="GO:0006284">
    <property type="term" value="P:base-excision repair"/>
    <property type="evidence" value="ECO:0007669"/>
    <property type="project" value="InterPro"/>
</dbReference>
<dbReference type="Pfam" id="PF00730">
    <property type="entry name" value="HhH-GPD"/>
    <property type="match status" value="1"/>
</dbReference>
<keyword evidence="8" id="KW-0326">Glycosidase</keyword>
<dbReference type="SMART" id="SM00478">
    <property type="entry name" value="ENDO3c"/>
    <property type="match status" value="1"/>
</dbReference>
<evidence type="ECO:0000256" key="5">
    <source>
        <dbReference type="ARBA" id="ARBA00023204"/>
    </source>
</evidence>
<keyword evidence="12" id="KW-1185">Reference proteome</keyword>
<dbReference type="Gene3D" id="3.30.310.260">
    <property type="match status" value="1"/>
</dbReference>
<dbReference type="PANTHER" id="PTHR10242:SF2">
    <property type="entry name" value="N-GLYCOSYLASE_DNA LYASE"/>
    <property type="match status" value="1"/>
</dbReference>
<accession>A0A938X830</accession>
<feature type="domain" description="HhH-GPD" evidence="10">
    <location>
        <begin position="109"/>
        <end position="258"/>
    </location>
</feature>
<name>A0A938X830_9FIRM</name>
<reference evidence="11" key="2">
    <citation type="journal article" date="2021" name="Sci. Rep.">
        <title>The distribution of antibiotic resistance genes in chicken gut microbiota commensals.</title>
        <authorList>
            <person name="Juricova H."/>
            <person name="Matiasovicova J."/>
            <person name="Kubasova T."/>
            <person name="Cejkova D."/>
            <person name="Rychlik I."/>
        </authorList>
    </citation>
    <scope>NUCLEOTIDE SEQUENCE</scope>
    <source>
        <strain evidence="11">An559</strain>
    </source>
</reference>
<dbReference type="InterPro" id="IPR012904">
    <property type="entry name" value="OGG_N"/>
</dbReference>
<keyword evidence="5" id="KW-0234">DNA repair</keyword>
<dbReference type="EMBL" id="JACJKY010000021">
    <property type="protein sequence ID" value="MBM6921650.1"/>
    <property type="molecule type" value="Genomic_DNA"/>
</dbReference>
<reference evidence="11" key="1">
    <citation type="submission" date="2020-08" db="EMBL/GenBank/DDBJ databases">
        <authorList>
            <person name="Cejkova D."/>
            <person name="Kubasova T."/>
            <person name="Jahodarova E."/>
            <person name="Rychlik I."/>
        </authorList>
    </citation>
    <scope>NUCLEOTIDE SEQUENCE</scope>
    <source>
        <strain evidence="11">An559</strain>
    </source>
</reference>
<organism evidence="11 12">
    <name type="scientific">Merdimmobilis hominis</name>
    <dbReference type="NCBI Taxonomy" id="2897707"/>
    <lineage>
        <taxon>Bacteria</taxon>
        <taxon>Bacillati</taxon>
        <taxon>Bacillota</taxon>
        <taxon>Clostridia</taxon>
        <taxon>Eubacteriales</taxon>
        <taxon>Oscillospiraceae</taxon>
        <taxon>Merdimmobilis</taxon>
    </lineage>
</organism>
<dbReference type="EC" id="4.2.99.18" evidence="2"/>
<sequence>MIPSSAFSLSMTLQCGQCFRFFEENGVFLGVANGRLLKIEQTDRFIRFFDMTQEEFQAVWANYFDCATDYDALHTLFSNDQTLCSAIEKTGGIRVLRQDGFETLISFLISQNNNIPRITKSINLLCERFGSRIAPDTFAFPDAKTLASASLSDFSGLSLGYRDRYLLDAAQKVSSGEIDLSKLYTCPIEEARQTLRTICGVGPKVAECVLLYGFARLSCVPMDTWMKKVMARYYQAGLPEEILPYAGIAQQYLFHYARCFDTF</sequence>
<evidence type="ECO:0000256" key="2">
    <source>
        <dbReference type="ARBA" id="ARBA00012720"/>
    </source>
</evidence>
<evidence type="ECO:0000256" key="8">
    <source>
        <dbReference type="ARBA" id="ARBA00023295"/>
    </source>
</evidence>
<dbReference type="InterPro" id="IPR023170">
    <property type="entry name" value="HhH_base_excis_C"/>
</dbReference>
<dbReference type="Gene3D" id="1.10.1670.10">
    <property type="entry name" value="Helix-hairpin-Helix base-excision DNA repair enzymes (C-terminal)"/>
    <property type="match status" value="1"/>
</dbReference>
<comment type="caution">
    <text evidence="11">The sequence shown here is derived from an EMBL/GenBank/DDBJ whole genome shotgun (WGS) entry which is preliminary data.</text>
</comment>
<evidence type="ECO:0000313" key="11">
    <source>
        <dbReference type="EMBL" id="MBM6921650.1"/>
    </source>
</evidence>
<keyword evidence="3" id="KW-0227">DNA damage</keyword>
<dbReference type="PANTHER" id="PTHR10242">
    <property type="entry name" value="8-OXOGUANINE DNA GLYCOSYLASE"/>
    <property type="match status" value="1"/>
</dbReference>
<dbReference type="Gene3D" id="1.10.340.30">
    <property type="entry name" value="Hypothetical protein, domain 2"/>
    <property type="match status" value="1"/>
</dbReference>
<keyword evidence="4" id="KW-0378">Hydrolase</keyword>
<dbReference type="GO" id="GO:0003684">
    <property type="term" value="F:damaged DNA binding"/>
    <property type="evidence" value="ECO:0007669"/>
    <property type="project" value="InterPro"/>
</dbReference>
<dbReference type="Proteomes" id="UP000774750">
    <property type="component" value="Unassembled WGS sequence"/>
</dbReference>
<dbReference type="GO" id="GO:0006289">
    <property type="term" value="P:nucleotide-excision repair"/>
    <property type="evidence" value="ECO:0007669"/>
    <property type="project" value="InterPro"/>
</dbReference>
<evidence type="ECO:0000259" key="10">
    <source>
        <dbReference type="SMART" id="SM00478"/>
    </source>
</evidence>
<dbReference type="AlphaFoldDB" id="A0A938X830"/>
<comment type="catalytic activity">
    <reaction evidence="9">
        <text>2'-deoxyribonucleotide-(2'-deoxyribose 5'-phosphate)-2'-deoxyribonucleotide-DNA = a 3'-end 2'-deoxyribonucleotide-(2,3-dehydro-2,3-deoxyribose 5'-phosphate)-DNA + a 5'-end 5'-phospho-2'-deoxyribonucleoside-DNA + H(+)</text>
        <dbReference type="Rhea" id="RHEA:66592"/>
        <dbReference type="Rhea" id="RHEA-COMP:13180"/>
        <dbReference type="Rhea" id="RHEA-COMP:16897"/>
        <dbReference type="Rhea" id="RHEA-COMP:17067"/>
        <dbReference type="ChEBI" id="CHEBI:15378"/>
        <dbReference type="ChEBI" id="CHEBI:136412"/>
        <dbReference type="ChEBI" id="CHEBI:157695"/>
        <dbReference type="ChEBI" id="CHEBI:167181"/>
        <dbReference type="EC" id="4.2.99.18"/>
    </reaction>
</comment>
<keyword evidence="7" id="KW-0511">Multifunctional enzyme</keyword>
<dbReference type="InterPro" id="IPR052054">
    <property type="entry name" value="Oxidative_DNA_repair_enzyme"/>
</dbReference>
<dbReference type="InterPro" id="IPR003265">
    <property type="entry name" value="HhH-GPD_domain"/>
</dbReference>
<dbReference type="GO" id="GO:0008534">
    <property type="term" value="F:oxidized purine nucleobase lesion DNA N-glycosylase activity"/>
    <property type="evidence" value="ECO:0007669"/>
    <property type="project" value="InterPro"/>
</dbReference>
<evidence type="ECO:0000256" key="1">
    <source>
        <dbReference type="ARBA" id="ARBA00010679"/>
    </source>
</evidence>
<dbReference type="SUPFAM" id="SSF55945">
    <property type="entry name" value="TATA-box binding protein-like"/>
    <property type="match status" value="1"/>
</dbReference>
<dbReference type="GO" id="GO:0140078">
    <property type="term" value="F:class I DNA-(apurinic or apyrimidinic site) endonuclease activity"/>
    <property type="evidence" value="ECO:0007669"/>
    <property type="project" value="UniProtKB-EC"/>
</dbReference>
<dbReference type="Pfam" id="PF07934">
    <property type="entry name" value="OGG_N"/>
    <property type="match status" value="1"/>
</dbReference>
<dbReference type="CDD" id="cd00056">
    <property type="entry name" value="ENDO3c"/>
    <property type="match status" value="1"/>
</dbReference>
<evidence type="ECO:0000256" key="9">
    <source>
        <dbReference type="ARBA" id="ARBA00044632"/>
    </source>
</evidence>
<gene>
    <name evidence="11" type="ORF">H6A12_10860</name>
</gene>
<evidence type="ECO:0000256" key="6">
    <source>
        <dbReference type="ARBA" id="ARBA00023239"/>
    </source>
</evidence>
<proteinExistence type="inferred from homology"/>
<comment type="similarity">
    <text evidence="1">Belongs to the type-1 OGG1 family.</text>
</comment>
<keyword evidence="6" id="KW-0456">Lyase</keyword>
<dbReference type="InterPro" id="IPR011257">
    <property type="entry name" value="DNA_glycosylase"/>
</dbReference>